<feature type="compositionally biased region" description="Low complexity" evidence="1">
    <location>
        <begin position="40"/>
        <end position="61"/>
    </location>
</feature>
<dbReference type="AlphaFoldDB" id="A0A815EJ84"/>
<protein>
    <submittedName>
        <fullName evidence="2">Uncharacterized protein</fullName>
    </submittedName>
</protein>
<feature type="region of interest" description="Disordered" evidence="1">
    <location>
        <begin position="32"/>
        <end position="79"/>
    </location>
</feature>
<feature type="compositionally biased region" description="Low complexity" evidence="1">
    <location>
        <begin position="69"/>
        <end position="79"/>
    </location>
</feature>
<name>A0A815EJ84_9BILA</name>
<proteinExistence type="predicted"/>
<evidence type="ECO:0000256" key="1">
    <source>
        <dbReference type="SAM" id="MobiDB-lite"/>
    </source>
</evidence>
<gene>
    <name evidence="2" type="ORF">SEV965_LOCUS26853</name>
</gene>
<evidence type="ECO:0000313" key="2">
    <source>
        <dbReference type="EMBL" id="CAF1312199.1"/>
    </source>
</evidence>
<dbReference type="Proteomes" id="UP000663889">
    <property type="component" value="Unassembled WGS sequence"/>
</dbReference>
<comment type="caution">
    <text evidence="2">The sequence shown here is derived from an EMBL/GenBank/DDBJ whole genome shotgun (WGS) entry which is preliminary data.</text>
</comment>
<accession>A0A815EJ84</accession>
<sequence>MSTISLASWPFTSISITNNDQLIKSTNSSQTLDFEEHDTSQSSTQTNQTLSDTNSALTDSSLSDDSDSDNGTSISSRENLNSNLSNTKIVTNLKLEDNEAEFFTIIPSQNTTMININNKNKNNHMTITKKKHHKIRSAFKNKFHRSDKCTLNNNNNNTDNWNEVLGTTLLQITQDMNSIVFGFDQTNEQIFDDSLSNISENVQTTSHQSFCEDEQAKIQMMKMAHLLDQSRVLINDKKKFPYPYADIIQGNNINSRHHKQQVPSENFLIQHKPFRHRRPPYRIQRRLLKIQHDLDKLKDHRSSKNSTKSYENLSSLNIENYQSRLTKNLLKVRKEIAEYHLLNLSTDDHKENSDQTIENVNTDNSTTKSQIEDYQKNLKLIENIKKQRKHLISAPFIPHEARYIHEDIKKDINNNNYPIDSRFDPTISIDLCKEAEDFFGSDRPFWNPLPILKSSLSLQYLKRQSNDLVLPAKIIISVNLISEDTIKENDLDDVEFDEIENYINDLYKQSHKGNDEFFDCISSPSERKKSQSLSFSNNQQLSISFNECESVEF</sequence>
<evidence type="ECO:0000313" key="3">
    <source>
        <dbReference type="Proteomes" id="UP000663889"/>
    </source>
</evidence>
<reference evidence="2" key="1">
    <citation type="submission" date="2021-02" db="EMBL/GenBank/DDBJ databases">
        <authorList>
            <person name="Nowell W R."/>
        </authorList>
    </citation>
    <scope>NUCLEOTIDE SEQUENCE</scope>
</reference>
<organism evidence="2 3">
    <name type="scientific">Rotaria sordida</name>
    <dbReference type="NCBI Taxonomy" id="392033"/>
    <lineage>
        <taxon>Eukaryota</taxon>
        <taxon>Metazoa</taxon>
        <taxon>Spiralia</taxon>
        <taxon>Gnathifera</taxon>
        <taxon>Rotifera</taxon>
        <taxon>Eurotatoria</taxon>
        <taxon>Bdelloidea</taxon>
        <taxon>Philodinida</taxon>
        <taxon>Philodinidae</taxon>
        <taxon>Rotaria</taxon>
    </lineage>
</organism>
<dbReference type="EMBL" id="CAJNOU010002335">
    <property type="protein sequence ID" value="CAF1312199.1"/>
    <property type="molecule type" value="Genomic_DNA"/>
</dbReference>